<dbReference type="CDD" id="cd01650">
    <property type="entry name" value="RT_nLTR_like"/>
    <property type="match status" value="1"/>
</dbReference>
<dbReference type="Pfam" id="PF13966">
    <property type="entry name" value="zf-RVT"/>
    <property type="match status" value="1"/>
</dbReference>
<evidence type="ECO:0000313" key="2">
    <source>
        <dbReference type="Proteomes" id="UP000813463"/>
    </source>
</evidence>
<name>A0ABM3R865_SPIOL</name>
<accession>A0ABM3R865</accession>
<dbReference type="PROSITE" id="PS50878">
    <property type="entry name" value="RT_POL"/>
    <property type="match status" value="1"/>
</dbReference>
<reference evidence="3" key="2">
    <citation type="submission" date="2025-08" db="UniProtKB">
        <authorList>
            <consortium name="RefSeq"/>
        </authorList>
    </citation>
    <scope>IDENTIFICATION</scope>
    <source>
        <tissue evidence="3">Leaf</tissue>
    </source>
</reference>
<reference evidence="2" key="1">
    <citation type="journal article" date="2021" name="Nat. Commun.">
        <title>Genomic analyses provide insights into spinach domestication and the genetic basis of agronomic traits.</title>
        <authorList>
            <person name="Cai X."/>
            <person name="Sun X."/>
            <person name="Xu C."/>
            <person name="Sun H."/>
            <person name="Wang X."/>
            <person name="Ge C."/>
            <person name="Zhang Z."/>
            <person name="Wang Q."/>
            <person name="Fei Z."/>
            <person name="Jiao C."/>
            <person name="Wang Q."/>
        </authorList>
    </citation>
    <scope>NUCLEOTIDE SEQUENCE [LARGE SCALE GENOMIC DNA]</scope>
    <source>
        <strain evidence="2">cv. Varoflay</strain>
    </source>
</reference>
<proteinExistence type="predicted"/>
<sequence length="494" mass="56391">MRDVLPDIIAQNQGAFVHSRSIAHNIMVCQDIIKGYERKHSAAGCLIKLDLQKAYDTVDWNFMEEMLVGLKFPSHFVHLIMQCVRSPRFSLSINGSLHGFFEGKRGLRQGDPFSPLLFVLCVEYLSRILTIVGEKEGFHFHPRCKKTKLTHLCFADDIILCCKGEFKSVNLLMQGFKLFSATTGLQASAAKTSVYCSGMPDQEVKRVLDMTGFAHGTFPFRYLGIPICSKRISIAECYKLVERMCIRIKSWSAKFLSFAGRLTLVSSVLMALQNYWAQIMILPKSMFKVVNSICRSFLWKGTADSSVPGKVAWSTVCKSKNEGGLGLTNLRMWNIAAMGKHVWLIAKKKKNIWVQWIHSVYLKGKSWWDYSPKNDDSWYWMAIFQIKELMKQHITENQLMAISKYSIKGAYLKLVGSAPVHYWTNAIWGRLGHPKHRFIIWLALLGRLNTKDRLMKIGVTTDSTCLWCGIAVEDHRHLFSGCLFSVRCWQQIGS</sequence>
<evidence type="ECO:0000259" key="1">
    <source>
        <dbReference type="PROSITE" id="PS50878"/>
    </source>
</evidence>
<dbReference type="InterPro" id="IPR000477">
    <property type="entry name" value="RT_dom"/>
</dbReference>
<dbReference type="InterPro" id="IPR026960">
    <property type="entry name" value="RVT-Znf"/>
</dbReference>
<dbReference type="PANTHER" id="PTHR33116:SF84">
    <property type="entry name" value="RNA-DIRECTED DNA POLYMERASE"/>
    <property type="match status" value="1"/>
</dbReference>
<dbReference type="GeneID" id="130467337"/>
<dbReference type="SUPFAM" id="SSF56672">
    <property type="entry name" value="DNA/RNA polymerases"/>
    <property type="match status" value="1"/>
</dbReference>
<evidence type="ECO:0000313" key="3">
    <source>
        <dbReference type="RefSeq" id="XP_056691803.1"/>
    </source>
</evidence>
<keyword evidence="2" id="KW-1185">Reference proteome</keyword>
<dbReference type="PANTHER" id="PTHR33116">
    <property type="entry name" value="REVERSE TRANSCRIPTASE ZINC-BINDING DOMAIN-CONTAINING PROTEIN-RELATED-RELATED"/>
    <property type="match status" value="1"/>
</dbReference>
<dbReference type="Proteomes" id="UP000813463">
    <property type="component" value="Chromosome 2"/>
</dbReference>
<gene>
    <name evidence="3" type="primary">LOC130467337</name>
</gene>
<dbReference type="Pfam" id="PF00078">
    <property type="entry name" value="RVT_1"/>
    <property type="match status" value="1"/>
</dbReference>
<dbReference type="RefSeq" id="XP_056691803.1">
    <property type="nucleotide sequence ID" value="XM_056835825.1"/>
</dbReference>
<feature type="domain" description="Reverse transcriptase" evidence="1">
    <location>
        <begin position="1"/>
        <end position="227"/>
    </location>
</feature>
<protein>
    <recommendedName>
        <fullName evidence="1">Reverse transcriptase domain-containing protein</fullName>
    </recommendedName>
</protein>
<dbReference type="InterPro" id="IPR043502">
    <property type="entry name" value="DNA/RNA_pol_sf"/>
</dbReference>
<organism evidence="2 3">
    <name type="scientific">Spinacia oleracea</name>
    <name type="common">Spinach</name>
    <dbReference type="NCBI Taxonomy" id="3562"/>
    <lineage>
        <taxon>Eukaryota</taxon>
        <taxon>Viridiplantae</taxon>
        <taxon>Streptophyta</taxon>
        <taxon>Embryophyta</taxon>
        <taxon>Tracheophyta</taxon>
        <taxon>Spermatophyta</taxon>
        <taxon>Magnoliopsida</taxon>
        <taxon>eudicotyledons</taxon>
        <taxon>Gunneridae</taxon>
        <taxon>Pentapetalae</taxon>
        <taxon>Caryophyllales</taxon>
        <taxon>Chenopodiaceae</taxon>
        <taxon>Chenopodioideae</taxon>
        <taxon>Anserineae</taxon>
        <taxon>Spinacia</taxon>
    </lineage>
</organism>